<keyword evidence="5 6" id="KW-0411">Iron-sulfur</keyword>
<feature type="binding site" evidence="6">
    <location>
        <begin position="43"/>
        <end position="50"/>
    </location>
    <ligand>
        <name>ATP</name>
        <dbReference type="ChEBI" id="CHEBI:30616"/>
    </ligand>
</feature>
<dbReference type="Proteomes" id="UP000824118">
    <property type="component" value="Unassembled WGS sequence"/>
</dbReference>
<keyword evidence="3 6" id="KW-0067">ATP-binding</keyword>
<dbReference type="InterPro" id="IPR019591">
    <property type="entry name" value="Mrp/NBP35_ATP-bd"/>
</dbReference>
<comment type="similarity">
    <text evidence="6">Belongs to the Mrp/NBP35 ATP-binding proteins family.</text>
</comment>
<evidence type="ECO:0000256" key="2">
    <source>
        <dbReference type="ARBA" id="ARBA00022741"/>
    </source>
</evidence>
<dbReference type="EMBL" id="DVNG01000027">
    <property type="protein sequence ID" value="HIU49748.1"/>
    <property type="molecule type" value="Genomic_DNA"/>
</dbReference>
<keyword evidence="2 6" id="KW-0547">Nucleotide-binding</keyword>
<evidence type="ECO:0000256" key="5">
    <source>
        <dbReference type="ARBA" id="ARBA00023014"/>
    </source>
</evidence>
<evidence type="ECO:0000256" key="6">
    <source>
        <dbReference type="HAMAP-Rule" id="MF_02040"/>
    </source>
</evidence>
<gene>
    <name evidence="7" type="ORF">IAD22_01875</name>
</gene>
<sequence>MGCTHDCSSCGENCSGKTNSPESLIEKLNDLSSVKKVIAVVSGKGGVGKSMVTSMMAVTFNRRGFKTAVLDADVTGPSIPKAFGLKGKCLGNEFGIIPRTSKTGIDVMSVNLLLENETDPVIWRGPVIANTVKQFWKDVIWKDVDYMFVDMPPGTGDVPLTVFQSLPVDGIIVVTSPQDLVSMIVGKAVKMAEMMNVPILGIVENYSYFMCPDCGKKYSIFGESHIDEIAKEYGTDVLAKLPIDPDMAKCADTGTVELYPGNLLEEAADIIENKLNK</sequence>
<accession>A0A9D1S7X8</accession>
<evidence type="ECO:0000313" key="7">
    <source>
        <dbReference type="EMBL" id="HIU49748.1"/>
    </source>
</evidence>
<dbReference type="GO" id="GO:0016226">
    <property type="term" value="P:iron-sulfur cluster assembly"/>
    <property type="evidence" value="ECO:0007669"/>
    <property type="project" value="InterPro"/>
</dbReference>
<reference evidence="7" key="1">
    <citation type="submission" date="2020-10" db="EMBL/GenBank/DDBJ databases">
        <authorList>
            <person name="Gilroy R."/>
        </authorList>
    </citation>
    <scope>NUCLEOTIDE SEQUENCE</scope>
    <source>
        <strain evidence="7">ChiGjej1B1-1684</strain>
    </source>
</reference>
<dbReference type="AlphaFoldDB" id="A0A9D1S7X8"/>
<dbReference type="FunFam" id="3.40.50.300:FF:001119">
    <property type="entry name" value="Iron-sulfur cluster carrier protein"/>
    <property type="match status" value="1"/>
</dbReference>
<dbReference type="InterPro" id="IPR044304">
    <property type="entry name" value="NUBPL-like"/>
</dbReference>
<dbReference type="CDD" id="cd02037">
    <property type="entry name" value="Mrp_NBP35"/>
    <property type="match status" value="1"/>
</dbReference>
<dbReference type="Pfam" id="PF10609">
    <property type="entry name" value="ParA"/>
    <property type="match status" value="1"/>
</dbReference>
<dbReference type="GO" id="GO:0046872">
    <property type="term" value="F:metal ion binding"/>
    <property type="evidence" value="ECO:0007669"/>
    <property type="project" value="UniProtKB-KW"/>
</dbReference>
<evidence type="ECO:0000256" key="4">
    <source>
        <dbReference type="ARBA" id="ARBA00023004"/>
    </source>
</evidence>
<dbReference type="GO" id="GO:0016887">
    <property type="term" value="F:ATP hydrolysis activity"/>
    <property type="evidence" value="ECO:0007669"/>
    <property type="project" value="UniProtKB-UniRule"/>
</dbReference>
<dbReference type="GO" id="GO:0051539">
    <property type="term" value="F:4 iron, 4 sulfur cluster binding"/>
    <property type="evidence" value="ECO:0007669"/>
    <property type="project" value="TreeGrafter"/>
</dbReference>
<dbReference type="InterPro" id="IPR027417">
    <property type="entry name" value="P-loop_NTPase"/>
</dbReference>
<dbReference type="Gene3D" id="3.40.50.300">
    <property type="entry name" value="P-loop containing nucleotide triphosphate hydrolases"/>
    <property type="match status" value="1"/>
</dbReference>
<keyword evidence="6" id="KW-0378">Hydrolase</keyword>
<comment type="caution">
    <text evidence="7">The sequence shown here is derived from an EMBL/GenBank/DDBJ whole genome shotgun (WGS) entry which is preliminary data.</text>
</comment>
<dbReference type="SUPFAM" id="SSF52540">
    <property type="entry name" value="P-loop containing nucleoside triphosphate hydrolases"/>
    <property type="match status" value="1"/>
</dbReference>
<keyword evidence="1 6" id="KW-0479">Metal-binding</keyword>
<reference evidence="7" key="2">
    <citation type="journal article" date="2021" name="PeerJ">
        <title>Extensive microbial diversity within the chicken gut microbiome revealed by metagenomics and culture.</title>
        <authorList>
            <person name="Gilroy R."/>
            <person name="Ravi A."/>
            <person name="Getino M."/>
            <person name="Pursley I."/>
            <person name="Horton D.L."/>
            <person name="Alikhan N.F."/>
            <person name="Baker D."/>
            <person name="Gharbi K."/>
            <person name="Hall N."/>
            <person name="Watson M."/>
            <person name="Adriaenssens E.M."/>
            <person name="Foster-Nyarko E."/>
            <person name="Jarju S."/>
            <person name="Secka A."/>
            <person name="Antonio M."/>
            <person name="Oren A."/>
            <person name="Chaudhuri R.R."/>
            <person name="La Ragione R."/>
            <person name="Hildebrand F."/>
            <person name="Pallen M.J."/>
        </authorList>
    </citation>
    <scope>NUCLEOTIDE SEQUENCE</scope>
    <source>
        <strain evidence="7">ChiGjej1B1-1684</strain>
    </source>
</reference>
<dbReference type="PANTHER" id="PTHR42961">
    <property type="entry name" value="IRON-SULFUR PROTEIN NUBPL"/>
    <property type="match status" value="1"/>
</dbReference>
<evidence type="ECO:0000256" key="3">
    <source>
        <dbReference type="ARBA" id="ARBA00022840"/>
    </source>
</evidence>
<comment type="function">
    <text evidence="6">Binds and transfers iron-sulfur (Fe-S) clusters to target apoproteins. Can hydrolyze ATP.</text>
</comment>
<comment type="subunit">
    <text evidence="6">Homodimer.</text>
</comment>
<dbReference type="InterPro" id="IPR033756">
    <property type="entry name" value="YlxH/NBP35"/>
</dbReference>
<dbReference type="PANTHER" id="PTHR42961:SF2">
    <property type="entry name" value="IRON-SULFUR PROTEIN NUBPL"/>
    <property type="match status" value="1"/>
</dbReference>
<evidence type="ECO:0000313" key="8">
    <source>
        <dbReference type="Proteomes" id="UP000824118"/>
    </source>
</evidence>
<evidence type="ECO:0000256" key="1">
    <source>
        <dbReference type="ARBA" id="ARBA00022723"/>
    </source>
</evidence>
<dbReference type="GO" id="GO:0005524">
    <property type="term" value="F:ATP binding"/>
    <property type="evidence" value="ECO:0007669"/>
    <property type="project" value="UniProtKB-UniRule"/>
</dbReference>
<organism evidence="7 8">
    <name type="scientific">Candidatus Limousia pullorum</name>
    <dbReference type="NCBI Taxonomy" id="2840860"/>
    <lineage>
        <taxon>Bacteria</taxon>
        <taxon>Bacillati</taxon>
        <taxon>Bacillota</taxon>
        <taxon>Clostridia</taxon>
        <taxon>Eubacteriales</taxon>
        <taxon>Oscillospiraceae</taxon>
        <taxon>Oscillospiraceae incertae sedis</taxon>
        <taxon>Candidatus Limousia</taxon>
    </lineage>
</organism>
<name>A0A9D1S7X8_9FIRM</name>
<protein>
    <recommendedName>
        <fullName evidence="6">Iron-sulfur cluster carrier protein</fullName>
    </recommendedName>
</protein>
<dbReference type="GO" id="GO:0140663">
    <property type="term" value="F:ATP-dependent FeS chaperone activity"/>
    <property type="evidence" value="ECO:0007669"/>
    <property type="project" value="InterPro"/>
</dbReference>
<proteinExistence type="inferred from homology"/>
<dbReference type="HAMAP" id="MF_02040">
    <property type="entry name" value="Mrp_NBP35"/>
    <property type="match status" value="1"/>
</dbReference>
<keyword evidence="4 6" id="KW-0408">Iron</keyword>